<evidence type="ECO:0000256" key="1">
    <source>
        <dbReference type="ARBA" id="ARBA00009387"/>
    </source>
</evidence>
<feature type="signal peptide" evidence="2">
    <location>
        <begin position="1"/>
        <end position="21"/>
    </location>
</feature>
<comment type="similarity">
    <text evidence="1">Belongs to the virb1 family.</text>
</comment>
<feature type="chain" id="PRO_5045303034" evidence="2">
    <location>
        <begin position="22"/>
        <end position="271"/>
    </location>
</feature>
<organism evidence="4 5">
    <name type="scientific">Falsiroseomonas selenitidurans</name>
    <dbReference type="NCBI Taxonomy" id="2716335"/>
    <lineage>
        <taxon>Bacteria</taxon>
        <taxon>Pseudomonadati</taxon>
        <taxon>Pseudomonadota</taxon>
        <taxon>Alphaproteobacteria</taxon>
        <taxon>Acetobacterales</taxon>
        <taxon>Roseomonadaceae</taxon>
        <taxon>Falsiroseomonas</taxon>
    </lineage>
</organism>
<feature type="domain" description="Transglycosylase SLT" evidence="3">
    <location>
        <begin position="30"/>
        <end position="154"/>
    </location>
</feature>
<evidence type="ECO:0000313" key="4">
    <source>
        <dbReference type="EMBL" id="NKC29485.1"/>
    </source>
</evidence>
<keyword evidence="2" id="KW-0732">Signal</keyword>
<accession>A0ABX1E3F0</accession>
<sequence>MCTIIRLALLFLLLPIASLQAQTALCRAAIAAAEAAQGIPDRLLLGIGRVESGRRDPETGGFDPWPWTINAEGRGSYYPSREAAIAAVQALRDAGVQSIDVGCMQVNLRHHPDAFANLEEAFDPMANARYAARFLRALQARAGDWMTAAGHYHSQTPARAEAYRARLAQVLERERRAPTAAPPLSSPQAAALLFAAPATAGALAAYRQAPIPLVGRTTRPATRAELAQAARGLAMPAARAGAPTAARLVTARAPHVPDSVGPAGIGNRRLF</sequence>
<evidence type="ECO:0000313" key="5">
    <source>
        <dbReference type="Proteomes" id="UP000787635"/>
    </source>
</evidence>
<proteinExistence type="inferred from homology"/>
<gene>
    <name evidence="4" type="ORF">HEQ75_01320</name>
</gene>
<dbReference type="SUPFAM" id="SSF53955">
    <property type="entry name" value="Lysozyme-like"/>
    <property type="match status" value="1"/>
</dbReference>
<protein>
    <submittedName>
        <fullName evidence="4">Lytic transglycosylase domain-containing protein</fullName>
    </submittedName>
</protein>
<dbReference type="EMBL" id="JAAVNE010000001">
    <property type="protein sequence ID" value="NKC29485.1"/>
    <property type="molecule type" value="Genomic_DNA"/>
</dbReference>
<dbReference type="CDD" id="cd13400">
    <property type="entry name" value="LT_IagB-like"/>
    <property type="match status" value="1"/>
</dbReference>
<dbReference type="Proteomes" id="UP000787635">
    <property type="component" value="Unassembled WGS sequence"/>
</dbReference>
<dbReference type="InterPro" id="IPR008258">
    <property type="entry name" value="Transglycosylase_SLT_dom_1"/>
</dbReference>
<dbReference type="RefSeq" id="WP_168027102.1">
    <property type="nucleotide sequence ID" value="NZ_JAAVNE010000001.1"/>
</dbReference>
<name>A0ABX1E3F0_9PROT</name>
<keyword evidence="5" id="KW-1185">Reference proteome</keyword>
<evidence type="ECO:0000259" key="3">
    <source>
        <dbReference type="Pfam" id="PF01464"/>
    </source>
</evidence>
<reference evidence="4 5" key="1">
    <citation type="submission" date="2020-03" db="EMBL/GenBank/DDBJ databases">
        <title>Roseomonas selenitidurans sp. nov. isolated from urban soil.</title>
        <authorList>
            <person name="Liu H."/>
        </authorList>
    </citation>
    <scope>NUCLEOTIDE SEQUENCE [LARGE SCALE GENOMIC DNA]</scope>
    <source>
        <strain evidence="4 5">BU-1</strain>
    </source>
</reference>
<dbReference type="Pfam" id="PF01464">
    <property type="entry name" value="SLT"/>
    <property type="match status" value="1"/>
</dbReference>
<comment type="caution">
    <text evidence="4">The sequence shown here is derived from an EMBL/GenBank/DDBJ whole genome shotgun (WGS) entry which is preliminary data.</text>
</comment>
<dbReference type="Gene3D" id="1.10.530.10">
    <property type="match status" value="1"/>
</dbReference>
<evidence type="ECO:0000256" key="2">
    <source>
        <dbReference type="SAM" id="SignalP"/>
    </source>
</evidence>
<dbReference type="InterPro" id="IPR023346">
    <property type="entry name" value="Lysozyme-like_dom_sf"/>
</dbReference>